<name>A0A9J6CD31_POLVA</name>
<dbReference type="Pfam" id="PF13855">
    <property type="entry name" value="LRR_8"/>
    <property type="match status" value="3"/>
</dbReference>
<dbReference type="PANTHER" id="PTHR24369:SF210">
    <property type="entry name" value="CHAOPTIN-RELATED"/>
    <property type="match status" value="1"/>
</dbReference>
<keyword evidence="7" id="KW-1185">Reference proteome</keyword>
<evidence type="ECO:0000313" key="6">
    <source>
        <dbReference type="EMBL" id="KAG5679879.1"/>
    </source>
</evidence>
<dbReference type="OrthoDB" id="72369at2759"/>
<dbReference type="Proteomes" id="UP001107558">
    <property type="component" value="Chromosome 1"/>
</dbReference>
<keyword evidence="1" id="KW-0433">Leucine-rich repeat</keyword>
<keyword evidence="2 5" id="KW-0732">Signal</keyword>
<evidence type="ECO:0000256" key="1">
    <source>
        <dbReference type="ARBA" id="ARBA00022614"/>
    </source>
</evidence>
<keyword evidence="3" id="KW-0677">Repeat</keyword>
<gene>
    <name evidence="6" type="ORF">PVAND_009416</name>
</gene>
<dbReference type="Gene3D" id="3.80.10.10">
    <property type="entry name" value="Ribonuclease Inhibitor"/>
    <property type="match status" value="3"/>
</dbReference>
<evidence type="ECO:0000256" key="3">
    <source>
        <dbReference type="ARBA" id="ARBA00022737"/>
    </source>
</evidence>
<accession>A0A9J6CD31</accession>
<evidence type="ECO:0000256" key="2">
    <source>
        <dbReference type="ARBA" id="ARBA00022729"/>
    </source>
</evidence>
<sequence>MKLKAILVFLFLVVGLIYGDEKATKTSKAKESSEICKKCKCNPDEKVINCSKKGLTKMFTVDDWSALEEVGDEYEILRMDHNLLDEIDVPFPTLKSALKIIDFSHNKIKKIVKNAFTNLSYVEEIDLSYNDIPTEALKPNVFEGKYSADEYEPIKTLKILKLSFNLLHNFDDDIFEHVMHLQELHLDNNPLQVIHPSLMSAFSDIPQLTYLNLSRCELKELPDSIFHPFKALKVLDLQGNLFENVPTKALYYAKNVRELYLDDCPIGDLNEKNSFPVMPNLEKLSMTYMQKLRKISHGAFAGLEKLKELRLSNNHHLSSIEDTAFTFKKDDETETIWPPLRKLSLDNNNLTTLTSDVFIKWEEMEELHLHDNPWICDCELNYVLSHLMPIVNRTTPHLIEHIKCAEPPAYKDRQLMELKNEDYHLRCLDKYGRHPENDSALLVALLIGVLLGIPLTFACILIFKRLFGERKGAAKYSRAFYKRADMQDDMHI</sequence>
<dbReference type="InterPro" id="IPR003591">
    <property type="entry name" value="Leu-rich_rpt_typical-subtyp"/>
</dbReference>
<dbReference type="InterPro" id="IPR050541">
    <property type="entry name" value="LRR_TM_domain-containing"/>
</dbReference>
<comment type="caution">
    <text evidence="6">The sequence shown here is derived from an EMBL/GenBank/DDBJ whole genome shotgun (WGS) entry which is preliminary data.</text>
</comment>
<evidence type="ECO:0000256" key="4">
    <source>
        <dbReference type="SAM" id="Phobius"/>
    </source>
</evidence>
<reference evidence="6" key="1">
    <citation type="submission" date="2021-03" db="EMBL/GenBank/DDBJ databases">
        <title>Chromosome level genome of the anhydrobiotic midge Polypedilum vanderplanki.</title>
        <authorList>
            <person name="Yoshida Y."/>
            <person name="Kikawada T."/>
            <person name="Gusev O."/>
        </authorList>
    </citation>
    <scope>NUCLEOTIDE SEQUENCE</scope>
    <source>
        <strain evidence="6">NIAS01</strain>
        <tissue evidence="6">Whole body or cell culture</tissue>
    </source>
</reference>
<dbReference type="AlphaFoldDB" id="A0A9J6CD31"/>
<keyword evidence="4" id="KW-0812">Transmembrane</keyword>
<dbReference type="SUPFAM" id="SSF52058">
    <property type="entry name" value="L domain-like"/>
    <property type="match status" value="1"/>
</dbReference>
<dbReference type="InterPro" id="IPR032675">
    <property type="entry name" value="LRR_dom_sf"/>
</dbReference>
<protein>
    <submittedName>
        <fullName evidence="6">Uncharacterized protein</fullName>
    </submittedName>
</protein>
<keyword evidence="4" id="KW-0472">Membrane</keyword>
<proteinExistence type="predicted"/>
<dbReference type="EMBL" id="JADBJN010000001">
    <property type="protein sequence ID" value="KAG5679879.1"/>
    <property type="molecule type" value="Genomic_DNA"/>
</dbReference>
<feature type="signal peptide" evidence="5">
    <location>
        <begin position="1"/>
        <end position="19"/>
    </location>
</feature>
<evidence type="ECO:0000313" key="7">
    <source>
        <dbReference type="Proteomes" id="UP001107558"/>
    </source>
</evidence>
<feature type="transmembrane region" description="Helical" evidence="4">
    <location>
        <begin position="440"/>
        <end position="463"/>
    </location>
</feature>
<organism evidence="6 7">
    <name type="scientific">Polypedilum vanderplanki</name>
    <name type="common">Sleeping chironomid midge</name>
    <dbReference type="NCBI Taxonomy" id="319348"/>
    <lineage>
        <taxon>Eukaryota</taxon>
        <taxon>Metazoa</taxon>
        <taxon>Ecdysozoa</taxon>
        <taxon>Arthropoda</taxon>
        <taxon>Hexapoda</taxon>
        <taxon>Insecta</taxon>
        <taxon>Pterygota</taxon>
        <taxon>Neoptera</taxon>
        <taxon>Endopterygota</taxon>
        <taxon>Diptera</taxon>
        <taxon>Nematocera</taxon>
        <taxon>Chironomoidea</taxon>
        <taxon>Chironomidae</taxon>
        <taxon>Chironominae</taxon>
        <taxon>Polypedilum</taxon>
        <taxon>Polypedilum</taxon>
    </lineage>
</organism>
<evidence type="ECO:0000256" key="5">
    <source>
        <dbReference type="SAM" id="SignalP"/>
    </source>
</evidence>
<feature type="chain" id="PRO_5039910170" evidence="5">
    <location>
        <begin position="20"/>
        <end position="492"/>
    </location>
</feature>
<dbReference type="GO" id="GO:0005886">
    <property type="term" value="C:plasma membrane"/>
    <property type="evidence" value="ECO:0007669"/>
    <property type="project" value="TreeGrafter"/>
</dbReference>
<dbReference type="PROSITE" id="PS51450">
    <property type="entry name" value="LRR"/>
    <property type="match status" value="1"/>
</dbReference>
<dbReference type="InterPro" id="IPR001611">
    <property type="entry name" value="Leu-rich_rpt"/>
</dbReference>
<dbReference type="SMART" id="SM00369">
    <property type="entry name" value="LRR_TYP"/>
    <property type="match status" value="8"/>
</dbReference>
<keyword evidence="4" id="KW-1133">Transmembrane helix</keyword>
<dbReference type="PANTHER" id="PTHR24369">
    <property type="entry name" value="ANTIGEN BSP, PUTATIVE-RELATED"/>
    <property type="match status" value="1"/>
</dbReference>